<dbReference type="InterPro" id="IPR008753">
    <property type="entry name" value="Peptidase_M13_N"/>
</dbReference>
<keyword evidence="7" id="KW-0732">Signal</keyword>
<comment type="cofactor">
    <cofactor evidence="1">
        <name>Zn(2+)</name>
        <dbReference type="ChEBI" id="CHEBI:29105"/>
    </cofactor>
</comment>
<dbReference type="RefSeq" id="WP_302108669.1">
    <property type="nucleotide sequence ID" value="NZ_JAUKTR010000001.1"/>
</dbReference>
<dbReference type="Pfam" id="PF05649">
    <property type="entry name" value="Peptidase_M13_N"/>
    <property type="match status" value="1"/>
</dbReference>
<dbReference type="InterPro" id="IPR024079">
    <property type="entry name" value="MetalloPept_cat_dom_sf"/>
</dbReference>
<proteinExistence type="predicted"/>
<dbReference type="CDD" id="cd08662">
    <property type="entry name" value="M13"/>
    <property type="match status" value="1"/>
</dbReference>
<evidence type="ECO:0000256" key="1">
    <source>
        <dbReference type="ARBA" id="ARBA00001947"/>
    </source>
</evidence>
<dbReference type="PROSITE" id="PS51257">
    <property type="entry name" value="PROKAR_LIPOPROTEIN"/>
    <property type="match status" value="1"/>
</dbReference>
<dbReference type="EMBL" id="JAUKTR010000001">
    <property type="protein sequence ID" value="MDO1558249.1"/>
    <property type="molecule type" value="Genomic_DNA"/>
</dbReference>
<keyword evidence="4 10" id="KW-0378">Hydrolase</keyword>
<dbReference type="InterPro" id="IPR000718">
    <property type="entry name" value="Peptidase_M13"/>
</dbReference>
<accession>A0ABT8SI92</accession>
<keyword evidence="3" id="KW-0479">Metal-binding</keyword>
<evidence type="ECO:0000256" key="5">
    <source>
        <dbReference type="ARBA" id="ARBA00022833"/>
    </source>
</evidence>
<keyword evidence="5" id="KW-0862">Zinc</keyword>
<evidence type="ECO:0000313" key="10">
    <source>
        <dbReference type="EMBL" id="MDO1558249.1"/>
    </source>
</evidence>
<evidence type="ECO:0000259" key="8">
    <source>
        <dbReference type="Pfam" id="PF01431"/>
    </source>
</evidence>
<keyword evidence="11" id="KW-1185">Reference proteome</keyword>
<evidence type="ECO:0000256" key="6">
    <source>
        <dbReference type="ARBA" id="ARBA00023049"/>
    </source>
</evidence>
<dbReference type="PRINTS" id="PR00786">
    <property type="entry name" value="NEPRILYSIN"/>
</dbReference>
<name>A0ABT8SI92_9CAUL</name>
<evidence type="ECO:0000256" key="7">
    <source>
        <dbReference type="SAM" id="SignalP"/>
    </source>
</evidence>
<dbReference type="Pfam" id="PF01431">
    <property type="entry name" value="Peptidase_M13"/>
    <property type="match status" value="1"/>
</dbReference>
<feature type="domain" description="Peptidase M13 N-terminal" evidence="9">
    <location>
        <begin position="56"/>
        <end position="442"/>
    </location>
</feature>
<comment type="caution">
    <text evidence="10">The sequence shown here is derived from an EMBL/GenBank/DDBJ whole genome shotgun (WGS) entry which is preliminary data.</text>
</comment>
<dbReference type="GO" id="GO:0016787">
    <property type="term" value="F:hydrolase activity"/>
    <property type="evidence" value="ECO:0007669"/>
    <property type="project" value="UniProtKB-KW"/>
</dbReference>
<dbReference type="PANTHER" id="PTHR11733:SF211">
    <property type="entry name" value="OLIGOPEPTIDASE LIPOPROTEIN M13 FAMILY"/>
    <property type="match status" value="1"/>
</dbReference>
<organism evidence="10 11">
    <name type="scientific">Peiella sedimenti</name>
    <dbReference type="NCBI Taxonomy" id="3061083"/>
    <lineage>
        <taxon>Bacteria</taxon>
        <taxon>Pseudomonadati</taxon>
        <taxon>Pseudomonadota</taxon>
        <taxon>Alphaproteobacteria</taxon>
        <taxon>Caulobacterales</taxon>
        <taxon>Caulobacteraceae</taxon>
        <taxon>Peiella</taxon>
    </lineage>
</organism>
<feature type="chain" id="PRO_5046669945" evidence="7">
    <location>
        <begin position="25"/>
        <end position="697"/>
    </location>
</feature>
<dbReference type="Gene3D" id="3.40.390.10">
    <property type="entry name" value="Collagenase (Catalytic Domain)"/>
    <property type="match status" value="1"/>
</dbReference>
<protein>
    <submittedName>
        <fullName evidence="10">M13 family metallopeptidase</fullName>
        <ecNumber evidence="10">3.4.24.-</ecNumber>
    </submittedName>
</protein>
<dbReference type="EC" id="3.4.24.-" evidence="10"/>
<dbReference type="PANTHER" id="PTHR11733">
    <property type="entry name" value="ZINC METALLOPROTEASE FAMILY M13 NEPRILYSIN-RELATED"/>
    <property type="match status" value="1"/>
</dbReference>
<keyword evidence="6" id="KW-0482">Metalloprotease</keyword>
<evidence type="ECO:0000256" key="2">
    <source>
        <dbReference type="ARBA" id="ARBA00022670"/>
    </source>
</evidence>
<keyword evidence="2" id="KW-0645">Protease</keyword>
<sequence>MAAFTFKRLMISAGLAALASLALGCADSGGGPERRTTPHLGTFGFDTAGMDRSVQPGDDFFQYANGTWVQNTEIPADRSSITSFAGIALKVNDRLREMVEAAAENQRAEGDARKIGDFYAAFMDEQGIEQRGLAPVRAELDAINRLSDKAQLSRYLGGTVRADVDLLNATDTYTDRIFGLWISQDFDDPSKVSPYLVAGGLGLPSRDFYLDSSARMAQMRAAYRQHIARVLTLAGVPDAEAKAGRILALESAIASVHWTAEDTNDPQKGNNHWASGEFARRAPGMDWGQFFQGAGMGSQGEFVVWQPSALSGIAGLVGSQPLETWKDYLTFHELDRSSPFLPRAFADENFAFYGSTLAGTPQQAPRWRRALNQLDGALGEAVGKMYVERWFPPESKTQLEGMVANLIRAFDARIDRLEWMSPETKAQAKRKLHGISVQIGYPSRWRDYSQLEVRRDDPLGNAKRASLFEYRRNLAKLGQPVNRDEWYLLPHQVNALNVPLENRLIFPAGILEPPFFDPNADPAVNYGAIGGVIGHEIVHSFDSIGALFDETGRLRNWWTPQDFARFEQEGRRLAAQYDGYQAFPDLNLNGTLTLSENIADAGGLNAAYDAYILSLNGAEPPVLDGFTGPQRVFLGWAQNYRSKYREPTLRNAVLTGVHSPGPWRAQTVRNVDAWYEAFNVQPGQRLYLAPEDRVPMW</sequence>
<gene>
    <name evidence="10" type="ORF">Q0812_02230</name>
</gene>
<evidence type="ECO:0000259" key="9">
    <source>
        <dbReference type="Pfam" id="PF05649"/>
    </source>
</evidence>
<evidence type="ECO:0000256" key="4">
    <source>
        <dbReference type="ARBA" id="ARBA00022801"/>
    </source>
</evidence>
<feature type="domain" description="Peptidase M13 C-terminal" evidence="8">
    <location>
        <begin position="494"/>
        <end position="694"/>
    </location>
</feature>
<reference evidence="10" key="1">
    <citation type="submission" date="2023-07" db="EMBL/GenBank/DDBJ databases">
        <title>Brevundimonas soil sp. nov., isolated from the soil of chemical plant.</title>
        <authorList>
            <person name="Wu N."/>
        </authorList>
    </citation>
    <scope>NUCLEOTIDE SEQUENCE</scope>
    <source>
        <strain evidence="10">XZ-24</strain>
    </source>
</reference>
<dbReference type="Proteomes" id="UP001169063">
    <property type="component" value="Unassembled WGS sequence"/>
</dbReference>
<dbReference type="Gene3D" id="1.10.1380.10">
    <property type="entry name" value="Neutral endopeptidase , domain2"/>
    <property type="match status" value="1"/>
</dbReference>
<dbReference type="SUPFAM" id="SSF55486">
    <property type="entry name" value="Metalloproteases ('zincins'), catalytic domain"/>
    <property type="match status" value="1"/>
</dbReference>
<dbReference type="InterPro" id="IPR018497">
    <property type="entry name" value="Peptidase_M13_C"/>
</dbReference>
<evidence type="ECO:0000256" key="3">
    <source>
        <dbReference type="ARBA" id="ARBA00022723"/>
    </source>
</evidence>
<evidence type="ECO:0000313" key="11">
    <source>
        <dbReference type="Proteomes" id="UP001169063"/>
    </source>
</evidence>
<dbReference type="PROSITE" id="PS51885">
    <property type="entry name" value="NEPRILYSIN"/>
    <property type="match status" value="1"/>
</dbReference>
<dbReference type="InterPro" id="IPR042089">
    <property type="entry name" value="Peptidase_M13_dom_2"/>
</dbReference>
<feature type="signal peptide" evidence="7">
    <location>
        <begin position="1"/>
        <end position="24"/>
    </location>
</feature>